<evidence type="ECO:0000256" key="1">
    <source>
        <dbReference type="SAM" id="MobiDB-lite"/>
    </source>
</evidence>
<evidence type="ECO:0008006" key="5">
    <source>
        <dbReference type="Google" id="ProtNLM"/>
    </source>
</evidence>
<feature type="region of interest" description="Disordered" evidence="1">
    <location>
        <begin position="23"/>
        <end position="73"/>
    </location>
</feature>
<feature type="chain" id="PRO_5016590703" description="Cytochrome C551" evidence="2">
    <location>
        <begin position="20"/>
        <end position="73"/>
    </location>
</feature>
<accession>A0A381FDK5</accession>
<proteinExistence type="predicted"/>
<dbReference type="PROSITE" id="PS51257">
    <property type="entry name" value="PROKAR_LIPOPROTEIN"/>
    <property type="match status" value="1"/>
</dbReference>
<reference evidence="3 4" key="1">
    <citation type="submission" date="2018-06" db="EMBL/GenBank/DDBJ databases">
        <authorList>
            <consortium name="Pathogen Informatics"/>
            <person name="Doyle S."/>
        </authorList>
    </citation>
    <scope>NUCLEOTIDE SEQUENCE [LARGE SCALE GENOMIC DNA]</scope>
    <source>
        <strain evidence="3 4">NCTC13532</strain>
    </source>
</reference>
<evidence type="ECO:0000313" key="3">
    <source>
        <dbReference type="EMBL" id="SUX44192.1"/>
    </source>
</evidence>
<dbReference type="RefSeq" id="WP_115619230.1">
    <property type="nucleotide sequence ID" value="NZ_UFVR01000004.1"/>
</dbReference>
<feature type="compositionally biased region" description="Low complexity" evidence="1">
    <location>
        <begin position="62"/>
        <end position="73"/>
    </location>
</feature>
<sequence>MKTYFLSALFLGATFISCAKEKKEVNQNDSMSTGTLPSDTSMALPPSDSTALNAPLNAGSATTNDSDTTSTQR</sequence>
<dbReference type="EMBL" id="UFVR01000004">
    <property type="protein sequence ID" value="SUX44192.1"/>
    <property type="molecule type" value="Genomic_DNA"/>
</dbReference>
<evidence type="ECO:0000256" key="2">
    <source>
        <dbReference type="SAM" id="SignalP"/>
    </source>
</evidence>
<keyword evidence="2" id="KW-0732">Signal</keyword>
<feature type="signal peptide" evidence="2">
    <location>
        <begin position="1"/>
        <end position="19"/>
    </location>
</feature>
<evidence type="ECO:0000313" key="4">
    <source>
        <dbReference type="Proteomes" id="UP000254282"/>
    </source>
</evidence>
<name>A0A381FDK5_9FLAO</name>
<protein>
    <recommendedName>
        <fullName evidence="5">Cytochrome C551</fullName>
    </recommendedName>
</protein>
<gene>
    <name evidence="3" type="ORF">NCTC13532_00683</name>
</gene>
<organism evidence="3 4">
    <name type="scientific">Chryseobacterium indoltheticum</name>
    <dbReference type="NCBI Taxonomy" id="254"/>
    <lineage>
        <taxon>Bacteria</taxon>
        <taxon>Pseudomonadati</taxon>
        <taxon>Bacteroidota</taxon>
        <taxon>Flavobacteriia</taxon>
        <taxon>Flavobacteriales</taxon>
        <taxon>Weeksellaceae</taxon>
        <taxon>Chryseobacterium group</taxon>
        <taxon>Chryseobacterium</taxon>
    </lineage>
</organism>
<dbReference type="Proteomes" id="UP000254282">
    <property type="component" value="Unassembled WGS sequence"/>
</dbReference>
<feature type="compositionally biased region" description="Polar residues" evidence="1">
    <location>
        <begin position="27"/>
        <end position="52"/>
    </location>
</feature>
<dbReference type="AlphaFoldDB" id="A0A381FDK5"/>